<organism evidence="1 2">
    <name type="scientific">Aegilops tauschii subsp. strangulata</name>
    <name type="common">Goatgrass</name>
    <dbReference type="NCBI Taxonomy" id="200361"/>
    <lineage>
        <taxon>Eukaryota</taxon>
        <taxon>Viridiplantae</taxon>
        <taxon>Streptophyta</taxon>
        <taxon>Embryophyta</taxon>
        <taxon>Tracheophyta</taxon>
        <taxon>Spermatophyta</taxon>
        <taxon>Magnoliopsida</taxon>
        <taxon>Liliopsida</taxon>
        <taxon>Poales</taxon>
        <taxon>Poaceae</taxon>
        <taxon>BOP clade</taxon>
        <taxon>Pooideae</taxon>
        <taxon>Triticodae</taxon>
        <taxon>Triticeae</taxon>
        <taxon>Triticinae</taxon>
        <taxon>Aegilops</taxon>
    </lineage>
</organism>
<reference evidence="2" key="2">
    <citation type="journal article" date="2017" name="Nat. Plants">
        <title>The Aegilops tauschii genome reveals multiple impacts of transposons.</title>
        <authorList>
            <person name="Zhao G."/>
            <person name="Zou C."/>
            <person name="Li K."/>
            <person name="Wang K."/>
            <person name="Li T."/>
            <person name="Gao L."/>
            <person name="Zhang X."/>
            <person name="Wang H."/>
            <person name="Yang Z."/>
            <person name="Liu X."/>
            <person name="Jiang W."/>
            <person name="Mao L."/>
            <person name="Kong X."/>
            <person name="Jiao Y."/>
            <person name="Jia J."/>
        </authorList>
    </citation>
    <scope>NUCLEOTIDE SEQUENCE [LARGE SCALE GENOMIC DNA]</scope>
    <source>
        <strain evidence="2">cv. AL8/78</strain>
    </source>
</reference>
<evidence type="ECO:0000313" key="2">
    <source>
        <dbReference type="Proteomes" id="UP000015105"/>
    </source>
</evidence>
<dbReference type="AlphaFoldDB" id="A0A453N6V5"/>
<sequence length="63" mass="7174">PQDVFPRSPQDVFARRRRLVSSSSSFPSRFDQIFDLSLFGACDVNNLSVPSDISDEPHLLMYL</sequence>
<reference evidence="2" key="1">
    <citation type="journal article" date="2014" name="Science">
        <title>Ancient hybridizations among the ancestral genomes of bread wheat.</title>
        <authorList>
            <consortium name="International Wheat Genome Sequencing Consortium,"/>
            <person name="Marcussen T."/>
            <person name="Sandve S.R."/>
            <person name="Heier L."/>
            <person name="Spannagl M."/>
            <person name="Pfeifer M."/>
            <person name="Jakobsen K.S."/>
            <person name="Wulff B.B."/>
            <person name="Steuernagel B."/>
            <person name="Mayer K.F."/>
            <person name="Olsen O.A."/>
        </authorList>
    </citation>
    <scope>NUCLEOTIDE SEQUENCE [LARGE SCALE GENOMIC DNA]</scope>
    <source>
        <strain evidence="2">cv. AL8/78</strain>
    </source>
</reference>
<proteinExistence type="predicted"/>
<dbReference type="EnsemblPlants" id="AET6Gv20248900.10">
    <property type="protein sequence ID" value="AET6Gv20248900.10"/>
    <property type="gene ID" value="AET6Gv20248900"/>
</dbReference>
<reference evidence="1" key="3">
    <citation type="journal article" date="2017" name="Nature">
        <title>Genome sequence of the progenitor of the wheat D genome Aegilops tauschii.</title>
        <authorList>
            <person name="Luo M.C."/>
            <person name="Gu Y.Q."/>
            <person name="Puiu D."/>
            <person name="Wang H."/>
            <person name="Twardziok S.O."/>
            <person name="Deal K.R."/>
            <person name="Huo N."/>
            <person name="Zhu T."/>
            <person name="Wang L."/>
            <person name="Wang Y."/>
            <person name="McGuire P.E."/>
            <person name="Liu S."/>
            <person name="Long H."/>
            <person name="Ramasamy R.K."/>
            <person name="Rodriguez J.C."/>
            <person name="Van S.L."/>
            <person name="Yuan L."/>
            <person name="Wang Z."/>
            <person name="Xia Z."/>
            <person name="Xiao L."/>
            <person name="Anderson O.D."/>
            <person name="Ouyang S."/>
            <person name="Liang Y."/>
            <person name="Zimin A.V."/>
            <person name="Pertea G."/>
            <person name="Qi P."/>
            <person name="Bennetzen J.L."/>
            <person name="Dai X."/>
            <person name="Dawson M.W."/>
            <person name="Muller H.G."/>
            <person name="Kugler K."/>
            <person name="Rivarola-Duarte L."/>
            <person name="Spannagl M."/>
            <person name="Mayer K.F.X."/>
            <person name="Lu F.H."/>
            <person name="Bevan M.W."/>
            <person name="Leroy P."/>
            <person name="Li P."/>
            <person name="You F.M."/>
            <person name="Sun Q."/>
            <person name="Liu Z."/>
            <person name="Lyons E."/>
            <person name="Wicker T."/>
            <person name="Salzberg S.L."/>
            <person name="Devos K.M."/>
            <person name="Dvorak J."/>
        </authorList>
    </citation>
    <scope>NUCLEOTIDE SEQUENCE [LARGE SCALE GENOMIC DNA]</scope>
    <source>
        <strain evidence="1">cv. AL8/78</strain>
    </source>
</reference>
<keyword evidence="2" id="KW-1185">Reference proteome</keyword>
<accession>A0A453N6V5</accession>
<reference evidence="1" key="5">
    <citation type="journal article" date="2021" name="G3 (Bethesda)">
        <title>Aegilops tauschii genome assembly Aet v5.0 features greater sequence contiguity and improved annotation.</title>
        <authorList>
            <person name="Wang L."/>
            <person name="Zhu T."/>
            <person name="Rodriguez J.C."/>
            <person name="Deal K.R."/>
            <person name="Dubcovsky J."/>
            <person name="McGuire P.E."/>
            <person name="Lux T."/>
            <person name="Spannagl M."/>
            <person name="Mayer K.F.X."/>
            <person name="Baldrich P."/>
            <person name="Meyers B.C."/>
            <person name="Huo N."/>
            <person name="Gu Y.Q."/>
            <person name="Zhou H."/>
            <person name="Devos K.M."/>
            <person name="Bennetzen J.L."/>
            <person name="Unver T."/>
            <person name="Budak H."/>
            <person name="Gulick P.J."/>
            <person name="Galiba G."/>
            <person name="Kalapos B."/>
            <person name="Nelson D.R."/>
            <person name="Li P."/>
            <person name="You F.M."/>
            <person name="Luo M.C."/>
            <person name="Dvorak J."/>
        </authorList>
    </citation>
    <scope>NUCLEOTIDE SEQUENCE [LARGE SCALE GENOMIC DNA]</scope>
    <source>
        <strain evidence="1">cv. AL8/78</strain>
    </source>
</reference>
<protein>
    <submittedName>
        <fullName evidence="1">Uncharacterized protein</fullName>
    </submittedName>
</protein>
<dbReference type="Gramene" id="AET6Gv20248900.10">
    <property type="protein sequence ID" value="AET6Gv20248900.10"/>
    <property type="gene ID" value="AET6Gv20248900"/>
</dbReference>
<dbReference type="Proteomes" id="UP000015105">
    <property type="component" value="Chromosome 6D"/>
</dbReference>
<reference evidence="1" key="4">
    <citation type="submission" date="2019-03" db="UniProtKB">
        <authorList>
            <consortium name="EnsemblPlants"/>
        </authorList>
    </citation>
    <scope>IDENTIFICATION</scope>
</reference>
<name>A0A453N6V5_AEGTS</name>
<evidence type="ECO:0000313" key="1">
    <source>
        <dbReference type="EnsemblPlants" id="AET6Gv20248900.10"/>
    </source>
</evidence>